<gene>
    <name evidence="7" type="primary">MRPL44</name>
    <name evidence="7" type="ORF">KQ657_000541</name>
</gene>
<evidence type="ECO:0000256" key="1">
    <source>
        <dbReference type="ARBA" id="ARBA00004173"/>
    </source>
</evidence>
<keyword evidence="5" id="KW-0687">Ribonucleoprotein</keyword>
<organism evidence="7 8">
    <name type="scientific">Scheffersomyces spartinae</name>
    <dbReference type="NCBI Taxonomy" id="45513"/>
    <lineage>
        <taxon>Eukaryota</taxon>
        <taxon>Fungi</taxon>
        <taxon>Dikarya</taxon>
        <taxon>Ascomycota</taxon>
        <taxon>Saccharomycotina</taxon>
        <taxon>Pichiomycetes</taxon>
        <taxon>Debaryomycetaceae</taxon>
        <taxon>Scheffersomyces</taxon>
    </lineage>
</organism>
<dbReference type="GeneID" id="66113915"/>
<dbReference type="GO" id="GO:0005762">
    <property type="term" value="C:mitochondrial large ribosomal subunit"/>
    <property type="evidence" value="ECO:0007669"/>
    <property type="project" value="TreeGrafter"/>
</dbReference>
<dbReference type="Proteomes" id="UP000790833">
    <property type="component" value="Unassembled WGS sequence"/>
</dbReference>
<keyword evidence="3 7" id="KW-0689">Ribosomal protein</keyword>
<reference evidence="7" key="1">
    <citation type="submission" date="2021-03" db="EMBL/GenBank/DDBJ databases">
        <authorList>
            <person name="Palmer J.M."/>
        </authorList>
    </citation>
    <scope>NUCLEOTIDE SEQUENCE</scope>
    <source>
        <strain evidence="7">ARV_011</strain>
    </source>
</reference>
<dbReference type="AlphaFoldDB" id="A0A9P7V938"/>
<dbReference type="Gene3D" id="3.40.30.10">
    <property type="entry name" value="Glutaredoxin"/>
    <property type="match status" value="1"/>
</dbReference>
<protein>
    <recommendedName>
        <fullName evidence="6">Large ribosomal subunit protein mL53</fullName>
    </recommendedName>
</protein>
<dbReference type="PANTHER" id="PTHR28236">
    <property type="entry name" value="54S RIBOSOMAL PROTEIN L44, MITOCHONDRIAL"/>
    <property type="match status" value="1"/>
</dbReference>
<evidence type="ECO:0000256" key="5">
    <source>
        <dbReference type="ARBA" id="ARBA00023274"/>
    </source>
</evidence>
<proteinExistence type="inferred from homology"/>
<dbReference type="PANTHER" id="PTHR28236:SF1">
    <property type="entry name" value="LARGE RIBOSOMAL SUBUNIT PROTEIN ML53"/>
    <property type="match status" value="1"/>
</dbReference>
<evidence type="ECO:0000256" key="3">
    <source>
        <dbReference type="ARBA" id="ARBA00022980"/>
    </source>
</evidence>
<sequence length="98" mass="11098">MIIKYFSKVSVKFNPFTAGAKPVRLFLSRLPQSQRQACPIDFEVLGPNSQHRPLISVTFKDKTQLTIDPESNNVTEVFEYFNEHSRKLALKDAIAGDA</sequence>
<dbReference type="OrthoDB" id="4136894at2759"/>
<name>A0A9P7V938_9ASCO</name>
<evidence type="ECO:0000256" key="6">
    <source>
        <dbReference type="ARBA" id="ARBA00035180"/>
    </source>
</evidence>
<evidence type="ECO:0000256" key="4">
    <source>
        <dbReference type="ARBA" id="ARBA00023128"/>
    </source>
</evidence>
<dbReference type="EMBL" id="JAHMUF010000011">
    <property type="protein sequence ID" value="KAG7193474.1"/>
    <property type="molecule type" value="Genomic_DNA"/>
</dbReference>
<dbReference type="RefSeq" id="XP_043049022.1">
    <property type="nucleotide sequence ID" value="XM_043191379.1"/>
</dbReference>
<comment type="caution">
    <text evidence="7">The sequence shown here is derived from an EMBL/GenBank/DDBJ whole genome shotgun (WGS) entry which is preliminary data.</text>
</comment>
<comment type="similarity">
    <text evidence="2">Belongs to the mitochondrion-specific ribosomal protein mL53 family.</text>
</comment>
<keyword evidence="4" id="KW-0496">Mitochondrion</keyword>
<dbReference type="InterPro" id="IPR019716">
    <property type="entry name" value="Ribosomal_mL53"/>
</dbReference>
<dbReference type="InterPro" id="IPR042776">
    <property type="entry name" value="Ribosomal_mL53_fung"/>
</dbReference>
<evidence type="ECO:0000313" key="8">
    <source>
        <dbReference type="Proteomes" id="UP000790833"/>
    </source>
</evidence>
<evidence type="ECO:0000256" key="2">
    <source>
        <dbReference type="ARBA" id="ARBA00005557"/>
    </source>
</evidence>
<dbReference type="Pfam" id="PF10780">
    <property type="entry name" value="MRP_L53"/>
    <property type="match status" value="1"/>
</dbReference>
<dbReference type="GO" id="GO:0003735">
    <property type="term" value="F:structural constituent of ribosome"/>
    <property type="evidence" value="ECO:0007669"/>
    <property type="project" value="TreeGrafter"/>
</dbReference>
<accession>A0A9P7V938</accession>
<comment type="subcellular location">
    <subcellularLocation>
        <location evidence="1">Mitochondrion</location>
    </subcellularLocation>
</comment>
<keyword evidence="8" id="KW-1185">Reference proteome</keyword>
<evidence type="ECO:0000313" key="7">
    <source>
        <dbReference type="EMBL" id="KAG7193474.1"/>
    </source>
</evidence>